<gene>
    <name evidence="2" type="ORF">ACFQHW_03690</name>
</gene>
<keyword evidence="1" id="KW-0472">Membrane</keyword>
<name>A0ABW1UL43_9LACO</name>
<feature type="transmembrane region" description="Helical" evidence="1">
    <location>
        <begin position="7"/>
        <end position="27"/>
    </location>
</feature>
<dbReference type="Proteomes" id="UP001596310">
    <property type="component" value="Unassembled WGS sequence"/>
</dbReference>
<evidence type="ECO:0000313" key="3">
    <source>
        <dbReference type="Proteomes" id="UP001596310"/>
    </source>
</evidence>
<sequence>MKKKVKISLLVLVPIILIVGVVVLLRVSSKLSPTSMQDVTVSTKTTAGKMRIVIHPRAKNVFLTTEISGSDDYQIYTRHFLPWESPKRALILTYQKDTKNAVITRPNDSKVPADAKFAVRLIYSNGEEKLTWDLN</sequence>
<keyword evidence="3" id="KW-1185">Reference proteome</keyword>
<organism evidence="2 3">
    <name type="scientific">Lapidilactobacillus achengensis</name>
    <dbReference type="NCBI Taxonomy" id="2486000"/>
    <lineage>
        <taxon>Bacteria</taxon>
        <taxon>Bacillati</taxon>
        <taxon>Bacillota</taxon>
        <taxon>Bacilli</taxon>
        <taxon>Lactobacillales</taxon>
        <taxon>Lactobacillaceae</taxon>
        <taxon>Lapidilactobacillus</taxon>
    </lineage>
</organism>
<proteinExistence type="predicted"/>
<reference evidence="3" key="1">
    <citation type="journal article" date="2019" name="Int. J. Syst. Evol. Microbiol.">
        <title>The Global Catalogue of Microorganisms (GCM) 10K type strain sequencing project: providing services to taxonomists for standard genome sequencing and annotation.</title>
        <authorList>
            <consortium name="The Broad Institute Genomics Platform"/>
            <consortium name="The Broad Institute Genome Sequencing Center for Infectious Disease"/>
            <person name="Wu L."/>
            <person name="Ma J."/>
        </authorList>
    </citation>
    <scope>NUCLEOTIDE SEQUENCE [LARGE SCALE GENOMIC DNA]</scope>
    <source>
        <strain evidence="3">CCM 8897</strain>
    </source>
</reference>
<keyword evidence="1" id="KW-1133">Transmembrane helix</keyword>
<comment type="caution">
    <text evidence="2">The sequence shown here is derived from an EMBL/GenBank/DDBJ whole genome shotgun (WGS) entry which is preliminary data.</text>
</comment>
<dbReference type="RefSeq" id="WP_125599286.1">
    <property type="nucleotide sequence ID" value="NZ_JBHSSM010000014.1"/>
</dbReference>
<dbReference type="EMBL" id="JBHSSM010000014">
    <property type="protein sequence ID" value="MFC6314667.1"/>
    <property type="molecule type" value="Genomic_DNA"/>
</dbReference>
<evidence type="ECO:0000256" key="1">
    <source>
        <dbReference type="SAM" id="Phobius"/>
    </source>
</evidence>
<keyword evidence="1" id="KW-0812">Transmembrane</keyword>
<protein>
    <submittedName>
        <fullName evidence="2">Uncharacterized protein</fullName>
    </submittedName>
</protein>
<evidence type="ECO:0000313" key="2">
    <source>
        <dbReference type="EMBL" id="MFC6314667.1"/>
    </source>
</evidence>
<accession>A0ABW1UL43</accession>